<evidence type="ECO:0000259" key="4">
    <source>
        <dbReference type="Pfam" id="PF13407"/>
    </source>
</evidence>
<evidence type="ECO:0000313" key="5">
    <source>
        <dbReference type="EMBL" id="SDP10769.1"/>
    </source>
</evidence>
<dbReference type="InterPro" id="IPR025997">
    <property type="entry name" value="SBP_2_dom"/>
</dbReference>
<organism evidence="5 6">
    <name type="scientific">Litchfieldia salsa</name>
    <dbReference type="NCBI Taxonomy" id="930152"/>
    <lineage>
        <taxon>Bacteria</taxon>
        <taxon>Bacillati</taxon>
        <taxon>Bacillota</taxon>
        <taxon>Bacilli</taxon>
        <taxon>Bacillales</taxon>
        <taxon>Bacillaceae</taxon>
        <taxon>Litchfieldia</taxon>
    </lineage>
</organism>
<dbReference type="InterPro" id="IPR028082">
    <property type="entry name" value="Peripla_BP_I"/>
</dbReference>
<dbReference type="SUPFAM" id="SSF53822">
    <property type="entry name" value="Periplasmic binding protein-like I"/>
    <property type="match status" value="1"/>
</dbReference>
<dbReference type="CDD" id="cd06314">
    <property type="entry name" value="PBP1_tmGBP"/>
    <property type="match status" value="1"/>
</dbReference>
<reference evidence="6" key="1">
    <citation type="submission" date="2016-10" db="EMBL/GenBank/DDBJ databases">
        <authorList>
            <person name="Varghese N."/>
            <person name="Submissions S."/>
        </authorList>
    </citation>
    <scope>NUCLEOTIDE SEQUENCE [LARGE SCALE GENOMIC DNA]</scope>
    <source>
        <strain evidence="6">IBRC-M10078</strain>
    </source>
</reference>
<dbReference type="PANTHER" id="PTHR46847">
    <property type="entry name" value="D-ALLOSE-BINDING PERIPLASMIC PROTEIN-RELATED"/>
    <property type="match status" value="1"/>
</dbReference>
<accession>A0A1H0Q2B8</accession>
<evidence type="ECO:0000256" key="3">
    <source>
        <dbReference type="ARBA" id="ARBA00022729"/>
    </source>
</evidence>
<dbReference type="Proteomes" id="UP000199159">
    <property type="component" value="Unassembled WGS sequence"/>
</dbReference>
<evidence type="ECO:0000256" key="2">
    <source>
        <dbReference type="ARBA" id="ARBA00007639"/>
    </source>
</evidence>
<evidence type="ECO:0000256" key="1">
    <source>
        <dbReference type="ARBA" id="ARBA00004196"/>
    </source>
</evidence>
<evidence type="ECO:0000313" key="6">
    <source>
        <dbReference type="Proteomes" id="UP000199159"/>
    </source>
</evidence>
<dbReference type="GO" id="GO:0030246">
    <property type="term" value="F:carbohydrate binding"/>
    <property type="evidence" value="ECO:0007669"/>
    <property type="project" value="UniProtKB-ARBA"/>
</dbReference>
<dbReference type="Gene3D" id="3.40.50.2300">
    <property type="match status" value="2"/>
</dbReference>
<gene>
    <name evidence="5" type="ORF">SAMN05216565_101540</name>
</gene>
<keyword evidence="6" id="KW-1185">Reference proteome</keyword>
<sequence>MRHLSKLIFLTGIILFLFTFSIAVYFSQRMNNYGETSVNSKIPNYKYHFVLVPEEVDNDYWRLVEKGAQEAARKNHVLLEYVGPKQGNIDEHLKTLEKAAASNVDGIITQSLNEEEFPPLIDSLIDQGIPVVTIDTDSENSKRISYIGTNNYYSGFIAGTKLIEDTKGEVNVAIITGNFHSSNQSLRVDGFKEAVKHEERIKIVAIEESKISQIRAAEKAYQILNEYPQVNAFFGTSALDGIGIAQIVQQLNRDYIYIIGFDTLKETIEYIKDGVINATVSQQPFEMGYQSVELMVQLLEGKKVPEINYTDTLIIQKEDLSSDKQIGGNIND</sequence>
<name>A0A1H0Q2B8_9BACI</name>
<dbReference type="EMBL" id="FNJU01000001">
    <property type="protein sequence ID" value="SDP10769.1"/>
    <property type="molecule type" value="Genomic_DNA"/>
</dbReference>
<comment type="similarity">
    <text evidence="2">Belongs to the bacterial solute-binding protein 2 family.</text>
</comment>
<dbReference type="GO" id="GO:0030313">
    <property type="term" value="C:cell envelope"/>
    <property type="evidence" value="ECO:0007669"/>
    <property type="project" value="UniProtKB-SubCell"/>
</dbReference>
<dbReference type="PANTHER" id="PTHR46847:SF1">
    <property type="entry name" value="D-ALLOSE-BINDING PERIPLASMIC PROTEIN-RELATED"/>
    <property type="match status" value="1"/>
</dbReference>
<feature type="domain" description="Periplasmic binding protein" evidence="4">
    <location>
        <begin position="49"/>
        <end position="303"/>
    </location>
</feature>
<dbReference type="Pfam" id="PF13407">
    <property type="entry name" value="Peripla_BP_4"/>
    <property type="match status" value="1"/>
</dbReference>
<dbReference type="RefSeq" id="WP_238457146.1">
    <property type="nucleotide sequence ID" value="NZ_FNJU01000001.1"/>
</dbReference>
<dbReference type="AlphaFoldDB" id="A0A1H0Q2B8"/>
<comment type="subcellular location">
    <subcellularLocation>
        <location evidence="1">Cell envelope</location>
    </subcellularLocation>
</comment>
<dbReference type="STRING" id="930152.SAMN05216565_101540"/>
<proteinExistence type="inferred from homology"/>
<protein>
    <submittedName>
        <fullName evidence="5">Monosaccharide ABC transporter substrate-binding protein, CUT2 family</fullName>
    </submittedName>
</protein>
<keyword evidence="3" id="KW-0732">Signal</keyword>